<evidence type="ECO:0000256" key="6">
    <source>
        <dbReference type="ARBA" id="ARBA00022679"/>
    </source>
</evidence>
<dbReference type="SUPFAM" id="SSF47384">
    <property type="entry name" value="Homodimeric domain of signal transducing histidine kinase"/>
    <property type="match status" value="1"/>
</dbReference>
<keyword evidence="9 17" id="KW-0418">Kinase</keyword>
<dbReference type="CDD" id="cd06225">
    <property type="entry name" value="HAMP"/>
    <property type="match status" value="1"/>
</dbReference>
<evidence type="ECO:0000256" key="3">
    <source>
        <dbReference type="ARBA" id="ARBA00012438"/>
    </source>
</evidence>
<keyword evidence="7 14" id="KW-0812">Transmembrane</keyword>
<evidence type="ECO:0000256" key="13">
    <source>
        <dbReference type="ARBA" id="ARBA00023136"/>
    </source>
</evidence>
<name>A0A0S6TXL5_CLOBO</name>
<evidence type="ECO:0000256" key="12">
    <source>
        <dbReference type="ARBA" id="ARBA00023012"/>
    </source>
</evidence>
<dbReference type="SMART" id="SM00387">
    <property type="entry name" value="HATPase_c"/>
    <property type="match status" value="1"/>
</dbReference>
<keyword evidence="6" id="KW-0808">Transferase</keyword>
<evidence type="ECO:0000256" key="14">
    <source>
        <dbReference type="SAM" id="Phobius"/>
    </source>
</evidence>
<keyword evidence="12" id="KW-0902">Two-component regulatory system</keyword>
<evidence type="ECO:0000256" key="2">
    <source>
        <dbReference type="ARBA" id="ARBA00004651"/>
    </source>
</evidence>
<dbReference type="PANTHER" id="PTHR45528:SF1">
    <property type="entry name" value="SENSOR HISTIDINE KINASE CPXA"/>
    <property type="match status" value="1"/>
</dbReference>
<dbReference type="InterPro" id="IPR036890">
    <property type="entry name" value="HATPase_C_sf"/>
</dbReference>
<evidence type="ECO:0000256" key="5">
    <source>
        <dbReference type="ARBA" id="ARBA00022553"/>
    </source>
</evidence>
<dbReference type="GO" id="GO:0005524">
    <property type="term" value="F:ATP binding"/>
    <property type="evidence" value="ECO:0007669"/>
    <property type="project" value="UniProtKB-KW"/>
</dbReference>
<dbReference type="Pfam" id="PF00512">
    <property type="entry name" value="HisKA"/>
    <property type="match status" value="1"/>
</dbReference>
<dbReference type="SUPFAM" id="SSF158472">
    <property type="entry name" value="HAMP domain-like"/>
    <property type="match status" value="1"/>
</dbReference>
<keyword evidence="10" id="KW-0067">ATP-binding</keyword>
<keyword evidence="8" id="KW-0547">Nucleotide-binding</keyword>
<evidence type="ECO:0000313" key="17">
    <source>
        <dbReference type="EMBL" id="GAE00771.1"/>
    </source>
</evidence>
<evidence type="ECO:0000259" key="15">
    <source>
        <dbReference type="PROSITE" id="PS50109"/>
    </source>
</evidence>
<dbReference type="FunFam" id="1.10.287.130:FF:000008">
    <property type="entry name" value="Two-component sensor histidine kinase"/>
    <property type="match status" value="1"/>
</dbReference>
<comment type="subcellular location">
    <subcellularLocation>
        <location evidence="2">Cell membrane</location>
        <topology evidence="2">Multi-pass membrane protein</topology>
    </subcellularLocation>
</comment>
<keyword evidence="4" id="KW-1003">Cell membrane</keyword>
<dbReference type="Gene3D" id="3.30.565.10">
    <property type="entry name" value="Histidine kinase-like ATPase, C-terminal domain"/>
    <property type="match status" value="1"/>
</dbReference>
<dbReference type="HOGENOM" id="CLU_000445_89_6_9"/>
<reference evidence="17" key="1">
    <citation type="submission" date="2013-10" db="EMBL/GenBank/DDBJ databases">
        <title>Draft genome sequence of Clostridium botulinum type B strain Osaka05.</title>
        <authorList>
            <person name="Sakaguchi Y."/>
            <person name="Hosomi K."/>
            <person name="Uchiyama J."/>
            <person name="Ogura Y."/>
            <person name="Sakaguchi M."/>
            <person name="Kohda T."/>
            <person name="Mukamoto M."/>
            <person name="Misawa N."/>
            <person name="Matsuzaki S."/>
            <person name="Hayashi T."/>
            <person name="Kozaki S."/>
        </authorList>
    </citation>
    <scope>NUCLEOTIDE SEQUENCE</scope>
    <source>
        <strain evidence="17">Osaka05</strain>
    </source>
</reference>
<dbReference type="InterPro" id="IPR003660">
    <property type="entry name" value="HAMP_dom"/>
</dbReference>
<evidence type="ECO:0000256" key="7">
    <source>
        <dbReference type="ARBA" id="ARBA00022692"/>
    </source>
</evidence>
<dbReference type="InterPro" id="IPR036097">
    <property type="entry name" value="HisK_dim/P_sf"/>
</dbReference>
<dbReference type="Proteomes" id="UP000054164">
    <property type="component" value="Unassembled WGS sequence"/>
</dbReference>
<dbReference type="InterPro" id="IPR005467">
    <property type="entry name" value="His_kinase_dom"/>
</dbReference>
<feature type="transmembrane region" description="Helical" evidence="14">
    <location>
        <begin position="160"/>
        <end position="179"/>
    </location>
</feature>
<accession>A0A0S6TXL5</accession>
<dbReference type="PROSITE" id="PS50885">
    <property type="entry name" value="HAMP"/>
    <property type="match status" value="1"/>
</dbReference>
<dbReference type="InterPro" id="IPR050398">
    <property type="entry name" value="HssS/ArlS-like"/>
</dbReference>
<evidence type="ECO:0000256" key="8">
    <source>
        <dbReference type="ARBA" id="ARBA00022741"/>
    </source>
</evidence>
<dbReference type="InterPro" id="IPR003661">
    <property type="entry name" value="HisK_dim/P_dom"/>
</dbReference>
<evidence type="ECO:0000259" key="16">
    <source>
        <dbReference type="PROSITE" id="PS50885"/>
    </source>
</evidence>
<dbReference type="SMART" id="SM00388">
    <property type="entry name" value="HisKA"/>
    <property type="match status" value="1"/>
</dbReference>
<evidence type="ECO:0000256" key="9">
    <source>
        <dbReference type="ARBA" id="ARBA00022777"/>
    </source>
</evidence>
<evidence type="ECO:0000256" key="11">
    <source>
        <dbReference type="ARBA" id="ARBA00022989"/>
    </source>
</evidence>
<keyword evidence="5" id="KW-0597">Phosphoprotein</keyword>
<protein>
    <recommendedName>
        <fullName evidence="3">histidine kinase</fullName>
        <ecNumber evidence="3">2.7.13.3</ecNumber>
    </recommendedName>
</protein>
<dbReference type="CDD" id="cd00075">
    <property type="entry name" value="HATPase"/>
    <property type="match status" value="1"/>
</dbReference>
<dbReference type="Gene3D" id="6.10.340.10">
    <property type="match status" value="1"/>
</dbReference>
<dbReference type="SUPFAM" id="SSF55874">
    <property type="entry name" value="ATPase domain of HSP90 chaperone/DNA topoisomerase II/histidine kinase"/>
    <property type="match status" value="1"/>
</dbReference>
<dbReference type="GO" id="GO:0000155">
    <property type="term" value="F:phosphorelay sensor kinase activity"/>
    <property type="evidence" value="ECO:0007669"/>
    <property type="project" value="InterPro"/>
</dbReference>
<dbReference type="Pfam" id="PF00672">
    <property type="entry name" value="HAMP"/>
    <property type="match status" value="1"/>
</dbReference>
<dbReference type="PROSITE" id="PS50109">
    <property type="entry name" value="HIS_KIN"/>
    <property type="match status" value="1"/>
</dbReference>
<feature type="transmembrane region" description="Helical" evidence="14">
    <location>
        <begin position="12"/>
        <end position="29"/>
    </location>
</feature>
<proteinExistence type="predicted"/>
<comment type="catalytic activity">
    <reaction evidence="1">
        <text>ATP + protein L-histidine = ADP + protein N-phospho-L-histidine.</text>
        <dbReference type="EC" id="2.7.13.3"/>
    </reaction>
</comment>
<dbReference type="Pfam" id="PF02518">
    <property type="entry name" value="HATPase_c"/>
    <property type="match status" value="1"/>
</dbReference>
<dbReference type="Gene3D" id="1.10.287.130">
    <property type="match status" value="1"/>
</dbReference>
<organism evidence="17">
    <name type="scientific">Clostridium botulinum B str. Osaka05</name>
    <dbReference type="NCBI Taxonomy" id="1407017"/>
    <lineage>
        <taxon>Bacteria</taxon>
        <taxon>Bacillati</taxon>
        <taxon>Bacillota</taxon>
        <taxon>Clostridia</taxon>
        <taxon>Eubacteriales</taxon>
        <taxon>Clostridiaceae</taxon>
        <taxon>Clostridium</taxon>
    </lineage>
</organism>
<keyword evidence="11 14" id="KW-1133">Transmembrane helix</keyword>
<feature type="domain" description="HAMP" evidence="16">
    <location>
        <begin position="185"/>
        <end position="231"/>
    </location>
</feature>
<dbReference type="EC" id="2.7.13.3" evidence="3"/>
<evidence type="ECO:0000256" key="10">
    <source>
        <dbReference type="ARBA" id="ARBA00022840"/>
    </source>
</evidence>
<sequence length="460" mass="54052">MKKILKLKGELVLYVLISCIISFILSIFLKEYVIGSFLNNFKSSTNYVQNNVISTSEYAELKNMDMKDSNKLQKFLDDEFIKYSMSYTIFIVQKNGHVLASTNKEIKTIDPSKIVIGSKKLKFLDETRKNLVKITRCDYLKNGCYLYYIYVGYGVLENDYIIQLMIIIIFIITFLVLIWPKISYISNIKSTIRSIAKGNLYERVNLKYKNELGELAEDVNYMALKIEKEDKIKRQFLTNISHDLRTPLTTMLGYINMIKNNKYTSKDELNNYTDIINKKGLYLKDMLDDFFQYSKLSSKDIVVERQCLELNELARQIAQEYEYEFTQKCLILSLKLPADIIYINIDPKLYLRAINNLLSNALKYSKHNTSVEFTINREKYNNEFYGVVLISNIPNEVINNDELEDFFERLYKKDLSRQNGGSGLGLSIVKNIIKIHDDFIKVYKKNDRLFFKIYIKEIKY</sequence>
<dbReference type="CDD" id="cd00082">
    <property type="entry name" value="HisKA"/>
    <property type="match status" value="1"/>
</dbReference>
<feature type="domain" description="Histidine kinase" evidence="15">
    <location>
        <begin position="239"/>
        <end position="459"/>
    </location>
</feature>
<keyword evidence="13 14" id="KW-0472">Membrane</keyword>
<dbReference type="AlphaFoldDB" id="A0A0S6TXL5"/>
<dbReference type="InterPro" id="IPR003594">
    <property type="entry name" value="HATPase_dom"/>
</dbReference>
<evidence type="ECO:0000256" key="1">
    <source>
        <dbReference type="ARBA" id="ARBA00000085"/>
    </source>
</evidence>
<dbReference type="GO" id="GO:0005886">
    <property type="term" value="C:plasma membrane"/>
    <property type="evidence" value="ECO:0007669"/>
    <property type="project" value="UniProtKB-SubCell"/>
</dbReference>
<dbReference type="EMBL" id="DF384213">
    <property type="protein sequence ID" value="GAE00771.1"/>
    <property type="molecule type" value="Genomic_DNA"/>
</dbReference>
<gene>
    <name evidence="17" type="ORF">CBO05C_0461</name>
</gene>
<evidence type="ECO:0000256" key="4">
    <source>
        <dbReference type="ARBA" id="ARBA00022475"/>
    </source>
</evidence>
<dbReference type="PANTHER" id="PTHR45528">
    <property type="entry name" value="SENSOR HISTIDINE KINASE CPXA"/>
    <property type="match status" value="1"/>
</dbReference>